<evidence type="ECO:0000256" key="1">
    <source>
        <dbReference type="SAM" id="SignalP"/>
    </source>
</evidence>
<feature type="signal peptide" evidence="1">
    <location>
        <begin position="1"/>
        <end position="19"/>
    </location>
</feature>
<sequence length="1139" mass="129092">MLKNGVLWVLLCCVSAIYAQETPNPYKNKKALAVNDTIHIDSVSINPAYFTLANAKGTVIDTSFYKVDYAEGYLVFKNGFSTTDSLTVNYLAYPGFLTKTYSIYDPGRVVANNAATGTRYAMDKPGTTDFKPFDGLNTSGSITRGVTVGNNQNAVVNSNLDLQITGRLSDKVSLRASIQDSNIPLQDGGYSQRLDEFDQIFIEMFSDNWSVRAGDLFLENRQSQFLNFNKKVQGLSANVGFGNPDSRTNVFLAAALVRGQYARSTFTGREGNQGPYKLTGNSGELYVLVISGSERVYVNGILLERGENNDYIIDYNAGEIIFTPLFPITSEMRINVEYQYTQQNYTRFVTYGGVTHEEEKWSLGGYVYSENDMKNQPLQQNLSEEQVAILQQAGDDPSLMTAPSAYEDSYSENKILYHKIILNGIEVFEYSNNPDDVLYNVRFTLVGNNQGNYILSNAAAIGRIYEYVEPVNGVPQGNYEPVVRLTPPEKIQIATVLGRYNPSEKTLVDFEAGISNNDLNLYSPIDDGNNNGVAGKIDTRQRIFTSENIQLDAFANYQFVQKDFRTIERLFNIEFNRDWNLTNIVTADNNQSYLIAGTNIKLAGNGQVNYRVEKLDFSDAFSGTRHVVDAQVTIKKLTVESNGSWLNSNGNYSESEFIRNTTLAKYHFGKNWAGTTLRLEDNRETLKVTGQLSSLSQRFTEYGAFVGRGDSTKVYVEAGYLQRVNDSLYNGLLQKVNTSRSYYFKSRLLKTEKSDLTFFANYRILNFEDPETEDQPSLNSRVLYNDRYWNQLIQVTTAYETSSGTIAQQEFTYLEVDPGQGVYMWNDYNGNGIQELQEFEVAPFPDQAIYVRVYLPNQVYIGTHQNKFSQSLTLNPGQWQNNTGLKKLLSYFYNQSSYIIDRKIRRNGNNFELNPFSDDEENLLGITNAFRNSFFYNRGKQKHSVTYNYLSNRTKSLLSVGSQDNKTLSHQLQYAHLLQKTWLFNFSAQTSNTESESDNYASKNYRVDSYLIGPKLSYIFSSNASWDVFYEYQGKENQTGDMETLDQQRLGTSFSYASEKGFTTNGEFSLYKNSFTGNQNTAAAYQMLQGLQPGQNLTWRLLLQKSLTRYLDVNINYQGRKSETSKAIHTGSVQLRAYF</sequence>
<dbReference type="RefSeq" id="WP_408085291.1">
    <property type="nucleotide sequence ID" value="NZ_JBELPZ010000011.1"/>
</dbReference>
<name>A0ABW8YZZ0_9FLAO</name>
<evidence type="ECO:0000313" key="3">
    <source>
        <dbReference type="Proteomes" id="UP001629156"/>
    </source>
</evidence>
<keyword evidence="1" id="KW-0732">Signal</keyword>
<proteinExistence type="predicted"/>
<keyword evidence="3" id="KW-1185">Reference proteome</keyword>
<gene>
    <name evidence="2" type="ORF">ABS766_11410</name>
</gene>
<dbReference type="EMBL" id="JBELPZ010000011">
    <property type="protein sequence ID" value="MFL9845027.1"/>
    <property type="molecule type" value="Genomic_DNA"/>
</dbReference>
<comment type="caution">
    <text evidence="2">The sequence shown here is derived from an EMBL/GenBank/DDBJ whole genome shotgun (WGS) entry which is preliminary data.</text>
</comment>
<protein>
    <submittedName>
        <fullName evidence="2">Uncharacterized protein</fullName>
    </submittedName>
</protein>
<organism evidence="2 3">
    <name type="scientific">Flavobacterium rhizosphaerae</name>
    <dbReference type="NCBI Taxonomy" id="3163298"/>
    <lineage>
        <taxon>Bacteria</taxon>
        <taxon>Pseudomonadati</taxon>
        <taxon>Bacteroidota</taxon>
        <taxon>Flavobacteriia</taxon>
        <taxon>Flavobacteriales</taxon>
        <taxon>Flavobacteriaceae</taxon>
        <taxon>Flavobacterium</taxon>
    </lineage>
</organism>
<dbReference type="Proteomes" id="UP001629156">
    <property type="component" value="Unassembled WGS sequence"/>
</dbReference>
<feature type="chain" id="PRO_5045302133" evidence="1">
    <location>
        <begin position="20"/>
        <end position="1139"/>
    </location>
</feature>
<reference evidence="2 3" key="1">
    <citation type="submission" date="2024-06" db="EMBL/GenBank/DDBJ databases">
        <authorList>
            <person name="Kaempfer P."/>
            <person name="Viver T."/>
        </authorList>
    </citation>
    <scope>NUCLEOTIDE SEQUENCE [LARGE SCALE GENOMIC DNA]</scope>
    <source>
        <strain evidence="2 3">ST-119</strain>
    </source>
</reference>
<evidence type="ECO:0000313" key="2">
    <source>
        <dbReference type="EMBL" id="MFL9845027.1"/>
    </source>
</evidence>
<accession>A0ABW8YZZ0</accession>